<dbReference type="InterPro" id="IPR013785">
    <property type="entry name" value="Aldolase_TIM"/>
</dbReference>
<gene>
    <name evidence="6" type="ORF">BBK82_31535</name>
</gene>
<dbReference type="InterPro" id="IPR006219">
    <property type="entry name" value="DAHP_synth_1"/>
</dbReference>
<protein>
    <recommendedName>
        <fullName evidence="5">3-deoxy-D-arabino-heptulosonate 7-phosphate synthase</fullName>
    </recommendedName>
    <alternativeName>
        <fullName evidence="4">DAHP synthase</fullName>
    </alternativeName>
    <alternativeName>
        <fullName evidence="3">Phospho-2-keto-3-deoxyheptonate aldolase</fullName>
    </alternativeName>
</protein>
<keyword evidence="7" id="KW-1185">Reference proteome</keyword>
<evidence type="ECO:0000256" key="5">
    <source>
        <dbReference type="ARBA" id="ARBA00032193"/>
    </source>
</evidence>
<comment type="function">
    <text evidence="1">Stereospecific condensation of phosphoenolpyruvate (PEP) and D-erythrose-4-phosphate (E4P) giving rise to 3-deoxy-D-arabino-heptulosonate-7-phosphate (DAHP).</text>
</comment>
<evidence type="ECO:0000313" key="6">
    <source>
        <dbReference type="EMBL" id="ANZ39901.1"/>
    </source>
</evidence>
<dbReference type="GO" id="GO:0003849">
    <property type="term" value="F:3-deoxy-7-phosphoheptulonate synthase activity"/>
    <property type="evidence" value="ECO:0007669"/>
    <property type="project" value="InterPro"/>
</dbReference>
<dbReference type="Proteomes" id="UP000093053">
    <property type="component" value="Chromosome"/>
</dbReference>
<dbReference type="Gene3D" id="3.20.20.70">
    <property type="entry name" value="Aldolase class I"/>
    <property type="match status" value="1"/>
</dbReference>
<evidence type="ECO:0000313" key="7">
    <source>
        <dbReference type="Proteomes" id="UP000093053"/>
    </source>
</evidence>
<comment type="pathway">
    <text evidence="2">Metabolic intermediate biosynthesis; chorismate biosynthesis; chorismate from D-erythrose 4-phosphate and phosphoenolpyruvate: step 1/7.</text>
</comment>
<dbReference type="PANTHER" id="PTHR21225">
    <property type="entry name" value="PHOSPHO-2-DEHYDRO-3-DEOXYHEPTONATE ALDOLASE DAHP SYNTHETASE"/>
    <property type="match status" value="1"/>
</dbReference>
<dbReference type="SUPFAM" id="SSF51569">
    <property type="entry name" value="Aldolase"/>
    <property type="match status" value="1"/>
</dbReference>
<proteinExistence type="predicted"/>
<dbReference type="AlphaFoldDB" id="A0A1B2HQD2"/>
<dbReference type="EMBL" id="CP016793">
    <property type="protein sequence ID" value="ANZ39901.1"/>
    <property type="molecule type" value="Genomic_DNA"/>
</dbReference>
<organism evidence="6 7">
    <name type="scientific">Lentzea guizhouensis</name>
    <dbReference type="NCBI Taxonomy" id="1586287"/>
    <lineage>
        <taxon>Bacteria</taxon>
        <taxon>Bacillati</taxon>
        <taxon>Actinomycetota</taxon>
        <taxon>Actinomycetes</taxon>
        <taxon>Pseudonocardiales</taxon>
        <taxon>Pseudonocardiaceae</taxon>
        <taxon>Lentzea</taxon>
    </lineage>
</organism>
<name>A0A1B2HQD2_9PSEU</name>
<dbReference type="STRING" id="1586287.BBK82_31535"/>
<evidence type="ECO:0000256" key="1">
    <source>
        <dbReference type="ARBA" id="ARBA00003726"/>
    </source>
</evidence>
<accession>A0A1B2HQD2</accession>
<dbReference type="GO" id="GO:0009073">
    <property type="term" value="P:aromatic amino acid family biosynthetic process"/>
    <property type="evidence" value="ECO:0007669"/>
    <property type="project" value="InterPro"/>
</dbReference>
<sequence length="98" mass="10198">MEAAATGLPLAYEFVDPLLAHHVADTISWGALADQVAAGGSGIAGVMIESYLADGNQKTPERHDLSLTDACLGWHRTAPLLETLARSRSAAVSATVRA</sequence>
<dbReference type="KEGG" id="led:BBK82_31535"/>
<dbReference type="PANTHER" id="PTHR21225:SF12">
    <property type="entry name" value="PHOSPHO-2-DEHYDRO-3-DEOXYHEPTONATE ALDOLASE, TYROSINE-INHIBITED"/>
    <property type="match status" value="1"/>
</dbReference>
<reference evidence="6 7" key="1">
    <citation type="submission" date="2016-07" db="EMBL/GenBank/DDBJ databases">
        <title>Complete genome sequence of the Lentzea guizhouensis DHS C013.</title>
        <authorList>
            <person name="Cao C."/>
        </authorList>
    </citation>
    <scope>NUCLEOTIDE SEQUENCE [LARGE SCALE GENOMIC DNA]</scope>
    <source>
        <strain evidence="6 7">DHS C013</strain>
    </source>
</reference>
<evidence type="ECO:0000256" key="2">
    <source>
        <dbReference type="ARBA" id="ARBA00004688"/>
    </source>
</evidence>
<evidence type="ECO:0000256" key="4">
    <source>
        <dbReference type="ARBA" id="ARBA00031349"/>
    </source>
</evidence>
<evidence type="ECO:0000256" key="3">
    <source>
        <dbReference type="ARBA" id="ARBA00031111"/>
    </source>
</evidence>
<dbReference type="GO" id="GO:0005737">
    <property type="term" value="C:cytoplasm"/>
    <property type="evidence" value="ECO:0007669"/>
    <property type="project" value="TreeGrafter"/>
</dbReference>